<name>A0A1H1T943_9ACTN</name>
<reference evidence="1 2" key="1">
    <citation type="submission" date="2016-10" db="EMBL/GenBank/DDBJ databases">
        <authorList>
            <person name="de Groot N.N."/>
        </authorList>
    </citation>
    <scope>NUCLEOTIDE SEQUENCE [LARGE SCALE GENOMIC DNA]</scope>
    <source>
        <strain evidence="1 2">DSM 21741</strain>
    </source>
</reference>
<dbReference type="InterPro" id="IPR021109">
    <property type="entry name" value="Peptidase_aspartic_dom_sf"/>
</dbReference>
<dbReference type="PROSITE" id="PS00141">
    <property type="entry name" value="ASP_PROTEASE"/>
    <property type="match status" value="1"/>
</dbReference>
<dbReference type="Pfam" id="PF13650">
    <property type="entry name" value="Asp_protease_2"/>
    <property type="match status" value="1"/>
</dbReference>
<dbReference type="OrthoDB" id="155087at2"/>
<accession>A0A1H1T943</accession>
<organism evidence="1 2">
    <name type="scientific">Friedmanniella luteola</name>
    <dbReference type="NCBI Taxonomy" id="546871"/>
    <lineage>
        <taxon>Bacteria</taxon>
        <taxon>Bacillati</taxon>
        <taxon>Actinomycetota</taxon>
        <taxon>Actinomycetes</taxon>
        <taxon>Propionibacteriales</taxon>
        <taxon>Nocardioidaceae</taxon>
        <taxon>Friedmanniella</taxon>
    </lineage>
</organism>
<dbReference type="RefSeq" id="WP_091412507.1">
    <property type="nucleotide sequence ID" value="NZ_LT629749.1"/>
</dbReference>
<evidence type="ECO:0000313" key="2">
    <source>
        <dbReference type="Proteomes" id="UP000199092"/>
    </source>
</evidence>
<dbReference type="SUPFAM" id="SSF50630">
    <property type="entry name" value="Acid proteases"/>
    <property type="match status" value="1"/>
</dbReference>
<keyword evidence="1" id="KW-0645">Protease</keyword>
<proteinExistence type="predicted"/>
<keyword evidence="2" id="KW-1185">Reference proteome</keyword>
<gene>
    <name evidence="1" type="ORF">SAMN04488543_1970</name>
</gene>
<sequence>MPRIPLVVLPDPEDESCLQAWTDVVADGVPLRLLLDTGTPRSAVPHVAPFATRARQTTQGGRGAFAVAAIEEVLVETDAVRTGDLVTPDLLVQLQPEGWRHPGLLGMDVLGSHRCDFHFDVPRIDLDGGEPPGAAWYPLATAPQSTPTVAVSWDQTSLDALWDTGAGATLVDQSWASRHSEIVSVRPETGRGTDVTGAEANHHWGTLATCRIGQATFAEQRCAVVDLSALNATLEQPVEVVLGLPLIVQASWAMDHPRRRWTVWL</sequence>
<dbReference type="EMBL" id="LT629749">
    <property type="protein sequence ID" value="SDS56742.1"/>
    <property type="molecule type" value="Genomic_DNA"/>
</dbReference>
<dbReference type="AlphaFoldDB" id="A0A1H1T943"/>
<dbReference type="GO" id="GO:0006508">
    <property type="term" value="P:proteolysis"/>
    <property type="evidence" value="ECO:0007669"/>
    <property type="project" value="UniProtKB-KW"/>
</dbReference>
<keyword evidence="1" id="KW-0378">Hydrolase</keyword>
<evidence type="ECO:0000313" key="1">
    <source>
        <dbReference type="EMBL" id="SDS56742.1"/>
    </source>
</evidence>
<protein>
    <submittedName>
        <fullName evidence="1">Aspartyl protease</fullName>
    </submittedName>
</protein>
<dbReference type="GO" id="GO:0004190">
    <property type="term" value="F:aspartic-type endopeptidase activity"/>
    <property type="evidence" value="ECO:0007669"/>
    <property type="project" value="InterPro"/>
</dbReference>
<dbReference type="Proteomes" id="UP000199092">
    <property type="component" value="Chromosome I"/>
</dbReference>
<dbReference type="InterPro" id="IPR001969">
    <property type="entry name" value="Aspartic_peptidase_AS"/>
</dbReference>
<dbReference type="Gene3D" id="2.40.70.10">
    <property type="entry name" value="Acid Proteases"/>
    <property type="match status" value="2"/>
</dbReference>